<feature type="active site" description="Proton donor; for beta-elimination activity" evidence="15">
    <location>
        <position position="57"/>
    </location>
</feature>
<dbReference type="InterPro" id="IPR010663">
    <property type="entry name" value="Znf_FPG/IleRS"/>
</dbReference>
<feature type="active site" description="Proton donor; for delta-elimination activity" evidence="15">
    <location>
        <position position="263"/>
    </location>
</feature>
<feature type="binding site" evidence="15">
    <location>
        <position position="90"/>
    </location>
    <ligand>
        <name>DNA</name>
        <dbReference type="ChEBI" id="CHEBI:16991"/>
    </ligand>
</feature>
<evidence type="ECO:0000256" key="15">
    <source>
        <dbReference type="HAMAP-Rule" id="MF_00103"/>
    </source>
</evidence>
<evidence type="ECO:0000256" key="7">
    <source>
        <dbReference type="ARBA" id="ARBA00022801"/>
    </source>
</evidence>
<dbReference type="InterPro" id="IPR000214">
    <property type="entry name" value="Znf_DNA_glyclase/AP_lyase"/>
</dbReference>
<comment type="function">
    <text evidence="15">Involved in base excision repair of DNA damaged by oxidation or by mutagenic agents. Acts as DNA glycosylase that recognizes and removes damaged bases. Has a preference for oxidized purines, such as 7,8-dihydro-8-oxoguanine (8-oxoG). Has AP (apurinic/apyrimidinic) lyase activity and introduces nicks in the DNA strand. Cleaves the DNA backbone by beta-delta elimination to generate a single-strand break at the site of the removed base with both 3'- and 5'-phosphates.</text>
</comment>
<dbReference type="SMART" id="SM00898">
    <property type="entry name" value="Fapy_DNA_glyco"/>
    <property type="match status" value="1"/>
</dbReference>
<protein>
    <recommendedName>
        <fullName evidence="15">Formamidopyrimidine-DNA glycosylase</fullName>
        <shortName evidence="15">Fapy-DNA glycosylase</shortName>
        <ecNumber evidence="15">3.2.2.23</ecNumber>
    </recommendedName>
    <alternativeName>
        <fullName evidence="15">DNA-(apurinic or apyrimidinic site) lyase MutM</fullName>
        <shortName evidence="15">AP lyase MutM</shortName>
        <ecNumber evidence="15">4.2.99.18</ecNumber>
    </alternativeName>
</protein>
<keyword evidence="13 15" id="KW-0326">Glycosidase</keyword>
<feature type="domain" description="Formamidopyrimidine-DNA glycosylase catalytic" evidence="17">
    <location>
        <begin position="2"/>
        <end position="112"/>
    </location>
</feature>
<reference evidence="18 19" key="1">
    <citation type="submission" date="2024-03" db="EMBL/GenBank/DDBJ databases">
        <title>High-quality draft genome sequence of Oceanobacter sp. wDCs-4.</title>
        <authorList>
            <person name="Dong C."/>
        </authorList>
    </citation>
    <scope>NUCLEOTIDE SEQUENCE [LARGE SCALE GENOMIC DNA]</scope>
    <source>
        <strain evidence="19">wDCs-4</strain>
    </source>
</reference>
<keyword evidence="12 15" id="KW-0511">Multifunctional enzyme</keyword>
<feature type="binding site" evidence="15">
    <location>
        <position position="154"/>
    </location>
    <ligand>
        <name>DNA</name>
        <dbReference type="ChEBI" id="CHEBI:16991"/>
    </ligand>
</feature>
<keyword evidence="11 15" id="KW-0456">Lyase</keyword>
<keyword evidence="6 15" id="KW-0863">Zinc-finger</keyword>
<keyword evidence="10 15" id="KW-0234">DNA repair</keyword>
<dbReference type="GO" id="GO:0008534">
    <property type="term" value="F:oxidized purine nucleobase lesion DNA N-glycosylase activity"/>
    <property type="evidence" value="ECO:0007669"/>
    <property type="project" value="UniProtKB-EC"/>
</dbReference>
<evidence type="ECO:0000256" key="12">
    <source>
        <dbReference type="ARBA" id="ARBA00023268"/>
    </source>
</evidence>
<dbReference type="InterPro" id="IPR020629">
    <property type="entry name" value="FPG_Glyclase"/>
</dbReference>
<feature type="domain" description="FPG-type" evidence="16">
    <location>
        <begin position="239"/>
        <end position="273"/>
    </location>
</feature>
<dbReference type="NCBIfam" id="TIGR00577">
    <property type="entry name" value="fpg"/>
    <property type="match status" value="1"/>
</dbReference>
<name>A0ABW8NIH6_9GAMM</name>
<dbReference type="HAMAP" id="MF_00103">
    <property type="entry name" value="Fapy_DNA_glycosyl"/>
    <property type="match status" value="1"/>
</dbReference>
<comment type="similarity">
    <text evidence="2 15">Belongs to the FPG family.</text>
</comment>
<dbReference type="Gene3D" id="3.20.190.10">
    <property type="entry name" value="MutM-like, N-terminal"/>
    <property type="match status" value="1"/>
</dbReference>
<comment type="catalytic activity">
    <reaction evidence="14 15">
        <text>2'-deoxyribonucleotide-(2'-deoxyribose 5'-phosphate)-2'-deoxyribonucleotide-DNA = a 3'-end 2'-deoxyribonucleotide-(2,3-dehydro-2,3-deoxyribose 5'-phosphate)-DNA + a 5'-end 5'-phospho-2'-deoxyribonucleoside-DNA + H(+)</text>
        <dbReference type="Rhea" id="RHEA:66592"/>
        <dbReference type="Rhea" id="RHEA-COMP:13180"/>
        <dbReference type="Rhea" id="RHEA-COMP:16897"/>
        <dbReference type="Rhea" id="RHEA-COMP:17067"/>
        <dbReference type="ChEBI" id="CHEBI:15378"/>
        <dbReference type="ChEBI" id="CHEBI:136412"/>
        <dbReference type="ChEBI" id="CHEBI:157695"/>
        <dbReference type="ChEBI" id="CHEBI:167181"/>
        <dbReference type="EC" id="4.2.99.18"/>
    </reaction>
</comment>
<comment type="catalytic activity">
    <reaction evidence="1 15">
        <text>Hydrolysis of DNA containing ring-opened 7-methylguanine residues, releasing 2,6-diamino-4-hydroxy-5-(N-methyl)formamidopyrimidine.</text>
        <dbReference type="EC" id="3.2.2.23"/>
    </reaction>
</comment>
<evidence type="ECO:0000256" key="1">
    <source>
        <dbReference type="ARBA" id="ARBA00001668"/>
    </source>
</evidence>
<evidence type="ECO:0000256" key="13">
    <source>
        <dbReference type="ARBA" id="ARBA00023295"/>
    </source>
</evidence>
<dbReference type="NCBIfam" id="NF002211">
    <property type="entry name" value="PRK01103.1"/>
    <property type="match status" value="1"/>
</dbReference>
<evidence type="ECO:0000256" key="5">
    <source>
        <dbReference type="ARBA" id="ARBA00022763"/>
    </source>
</evidence>
<dbReference type="PROSITE" id="PS51068">
    <property type="entry name" value="FPG_CAT"/>
    <property type="match status" value="1"/>
</dbReference>
<dbReference type="InterPro" id="IPR015886">
    <property type="entry name" value="H2TH_FPG"/>
</dbReference>
<dbReference type="CDD" id="cd08966">
    <property type="entry name" value="EcFpg-like_N"/>
    <property type="match status" value="1"/>
</dbReference>
<evidence type="ECO:0000256" key="4">
    <source>
        <dbReference type="ARBA" id="ARBA00022723"/>
    </source>
</evidence>
<evidence type="ECO:0000256" key="11">
    <source>
        <dbReference type="ARBA" id="ARBA00023239"/>
    </source>
</evidence>
<comment type="caution">
    <text evidence="18">The sequence shown here is derived from an EMBL/GenBank/DDBJ whole genome shotgun (WGS) entry which is preliminary data.</text>
</comment>
<dbReference type="PANTHER" id="PTHR22993:SF9">
    <property type="entry name" value="FORMAMIDOPYRIMIDINE-DNA GLYCOSYLASE"/>
    <property type="match status" value="1"/>
</dbReference>
<keyword evidence="4 15" id="KW-0479">Metal-binding</keyword>
<evidence type="ECO:0000256" key="8">
    <source>
        <dbReference type="ARBA" id="ARBA00022833"/>
    </source>
</evidence>
<evidence type="ECO:0000256" key="3">
    <source>
        <dbReference type="ARBA" id="ARBA00011245"/>
    </source>
</evidence>
<dbReference type="Pfam" id="PF01149">
    <property type="entry name" value="Fapy_DNA_glyco"/>
    <property type="match status" value="1"/>
</dbReference>
<comment type="cofactor">
    <cofactor evidence="15">
        <name>Zn(2+)</name>
        <dbReference type="ChEBI" id="CHEBI:29105"/>
    </cofactor>
    <text evidence="15">Binds 1 zinc ion per subunit.</text>
</comment>
<dbReference type="SUPFAM" id="SSF81624">
    <property type="entry name" value="N-terminal domain of MutM-like DNA repair proteins"/>
    <property type="match status" value="1"/>
</dbReference>
<dbReference type="GO" id="GO:0140078">
    <property type="term" value="F:class I DNA-(apurinic or apyrimidinic site) endonuclease activity"/>
    <property type="evidence" value="ECO:0007669"/>
    <property type="project" value="UniProtKB-EC"/>
</dbReference>
<accession>A0ABW8NIH6</accession>
<dbReference type="InterPro" id="IPR035937">
    <property type="entry name" value="FPG_N"/>
</dbReference>
<keyword evidence="7 15" id="KW-0378">Hydrolase</keyword>
<evidence type="ECO:0000313" key="18">
    <source>
        <dbReference type="EMBL" id="MFK4752773.1"/>
    </source>
</evidence>
<dbReference type="SMART" id="SM01232">
    <property type="entry name" value="H2TH"/>
    <property type="match status" value="1"/>
</dbReference>
<dbReference type="SUPFAM" id="SSF46946">
    <property type="entry name" value="S13-like H2TH domain"/>
    <property type="match status" value="1"/>
</dbReference>
<evidence type="ECO:0000256" key="14">
    <source>
        <dbReference type="ARBA" id="ARBA00044632"/>
    </source>
</evidence>
<dbReference type="EC" id="3.2.2.23" evidence="15"/>
<dbReference type="RefSeq" id="WP_416205953.1">
    <property type="nucleotide sequence ID" value="NZ_JBBKTX010000011.1"/>
</dbReference>
<dbReference type="EC" id="4.2.99.18" evidence="15"/>
<dbReference type="PROSITE" id="PS51066">
    <property type="entry name" value="ZF_FPG_2"/>
    <property type="match status" value="1"/>
</dbReference>
<evidence type="ECO:0000313" key="19">
    <source>
        <dbReference type="Proteomes" id="UP001620597"/>
    </source>
</evidence>
<gene>
    <name evidence="15 18" type="primary">mutM</name>
    <name evidence="15" type="synonym">fpg</name>
    <name evidence="18" type="ORF">WG929_10175</name>
</gene>
<evidence type="ECO:0000256" key="2">
    <source>
        <dbReference type="ARBA" id="ARBA00009409"/>
    </source>
</evidence>
<keyword evidence="8 15" id="KW-0862">Zinc</keyword>
<keyword evidence="5 15" id="KW-0227">DNA damage</keyword>
<dbReference type="InterPro" id="IPR012319">
    <property type="entry name" value="FPG_cat"/>
</dbReference>
<evidence type="ECO:0000256" key="10">
    <source>
        <dbReference type="ARBA" id="ARBA00023204"/>
    </source>
</evidence>
<keyword evidence="9 15" id="KW-0238">DNA-binding</keyword>
<comment type="subunit">
    <text evidence="3 15">Monomer.</text>
</comment>
<evidence type="ECO:0000259" key="16">
    <source>
        <dbReference type="PROSITE" id="PS51066"/>
    </source>
</evidence>
<dbReference type="EMBL" id="JBBKTX010000011">
    <property type="protein sequence ID" value="MFK4752773.1"/>
    <property type="molecule type" value="Genomic_DNA"/>
</dbReference>
<sequence>MPELPEVETTLRGIEPYLLNQTIQGVVVRQPRLRWPVAEEVSALAGQRVTGLSRRGKYLLVQFATGTAVWHLGMSGSLRLVKEEEDPRIHDHIDWVLESGWILRYHDPRRFGALLWQPPGEQLSQIASLGPEPLLAETLSGLSAESLYQRSRGKKQAIKLFIMDNHTMVGVGNIYANESLFMAGIRPTTAAGKISKPRFARLLACIRQVLAQAIEQGGTTLRDFVNSDGNPGYFAQQLQVYGRGGKPCRVCEAVLYEIRQGQRATVYCPTCQK</sequence>
<keyword evidence="19" id="KW-1185">Reference proteome</keyword>
<dbReference type="Proteomes" id="UP001620597">
    <property type="component" value="Unassembled WGS sequence"/>
</dbReference>
<dbReference type="Pfam" id="PF06827">
    <property type="entry name" value="zf-FPG_IleRS"/>
    <property type="match status" value="1"/>
</dbReference>
<dbReference type="Pfam" id="PF06831">
    <property type="entry name" value="H2TH"/>
    <property type="match status" value="1"/>
</dbReference>
<dbReference type="SUPFAM" id="SSF57716">
    <property type="entry name" value="Glucocorticoid receptor-like (DNA-binding domain)"/>
    <property type="match status" value="1"/>
</dbReference>
<feature type="binding site" evidence="15">
    <location>
        <position position="109"/>
    </location>
    <ligand>
        <name>DNA</name>
        <dbReference type="ChEBI" id="CHEBI:16991"/>
    </ligand>
</feature>
<dbReference type="Gene3D" id="1.10.8.50">
    <property type="match status" value="1"/>
</dbReference>
<dbReference type="PANTHER" id="PTHR22993">
    <property type="entry name" value="FORMAMIDOPYRIMIDINE-DNA GLYCOSYLASE"/>
    <property type="match status" value="1"/>
</dbReference>
<organism evidence="18 19">
    <name type="scientific">Oceanobacter antarcticus</name>
    <dbReference type="NCBI Taxonomy" id="3133425"/>
    <lineage>
        <taxon>Bacteria</taxon>
        <taxon>Pseudomonadati</taxon>
        <taxon>Pseudomonadota</taxon>
        <taxon>Gammaproteobacteria</taxon>
        <taxon>Oceanospirillales</taxon>
        <taxon>Oceanospirillaceae</taxon>
        <taxon>Oceanobacter</taxon>
    </lineage>
</organism>
<evidence type="ECO:0000256" key="9">
    <source>
        <dbReference type="ARBA" id="ARBA00023125"/>
    </source>
</evidence>
<evidence type="ECO:0000259" key="17">
    <source>
        <dbReference type="PROSITE" id="PS51068"/>
    </source>
</evidence>
<evidence type="ECO:0000256" key="6">
    <source>
        <dbReference type="ARBA" id="ARBA00022771"/>
    </source>
</evidence>
<feature type="active site" description="Schiff-base intermediate with DNA" evidence="15">
    <location>
        <position position="2"/>
    </location>
</feature>
<dbReference type="InterPro" id="IPR010979">
    <property type="entry name" value="Ribosomal_uS13-like_H2TH"/>
</dbReference>
<feature type="active site" description="Proton donor" evidence="15">
    <location>
        <position position="3"/>
    </location>
</feature>
<proteinExistence type="inferred from homology"/>